<protein>
    <submittedName>
        <fullName evidence="1">Uncharacterized protein</fullName>
    </submittedName>
</protein>
<accession>A0A6C0AKE0</accession>
<proteinExistence type="predicted"/>
<reference evidence="1" key="1">
    <citation type="journal article" date="2020" name="Nature">
        <title>Giant virus diversity and host interactions through global metagenomics.</title>
        <authorList>
            <person name="Schulz F."/>
            <person name="Roux S."/>
            <person name="Paez-Espino D."/>
            <person name="Jungbluth S."/>
            <person name="Walsh D.A."/>
            <person name="Denef V.J."/>
            <person name="McMahon K.D."/>
            <person name="Konstantinidis K.T."/>
            <person name="Eloe-Fadrosh E.A."/>
            <person name="Kyrpides N.C."/>
            <person name="Woyke T."/>
        </authorList>
    </citation>
    <scope>NUCLEOTIDE SEQUENCE</scope>
    <source>
        <strain evidence="1">GVMAG-S-1039698-54</strain>
    </source>
</reference>
<evidence type="ECO:0000313" key="1">
    <source>
        <dbReference type="EMBL" id="QHS80297.1"/>
    </source>
</evidence>
<name>A0A6C0AKE0_9ZZZZ</name>
<organism evidence="1">
    <name type="scientific">viral metagenome</name>
    <dbReference type="NCBI Taxonomy" id="1070528"/>
    <lineage>
        <taxon>unclassified sequences</taxon>
        <taxon>metagenomes</taxon>
        <taxon>organismal metagenomes</taxon>
    </lineage>
</organism>
<dbReference type="AlphaFoldDB" id="A0A6C0AKE0"/>
<dbReference type="EMBL" id="MN740677">
    <property type="protein sequence ID" value="QHS80297.1"/>
    <property type="molecule type" value="Genomic_DNA"/>
</dbReference>
<sequence>MSNSAVSNGGLTGQFFINDRKIQFDWVVDDPSKYSYYEIMINQQIYTTTLKTWTINNVFPGSYTAQIRGNVTCGRTLWSDPVTVIANYPPPTFLKNLFTRVHTHIEYEWEDLNYDVYELDLDGVIITKQIDELTHTKELAISQTHKARVRGKINMFNFTTQWSNYVDVIADYPGTNITNITFNRENVGSEFFVEWDTHPDAYEYEVEWIPQFKNFDVGGVWQKIRLFEPVYSIFNNTTISYAFAMLKLGFNYEFRIRVIYKKYNKTDEDKNKMFSVWSDPKSNNPLYKTPILTEIGYAEATDDKERFINFKWDVNNANIVLNDFQYLKYKIYRSGFNRDYEVISTLKATDKAVILDETHNELQTTFEDIGVSMYKKYFYKISIVYSFPYGDYTYETETELSNFLTTQACGKNFQREFPYGRWNNKTSNFKLFPVISVCGNNVKQSGNIYKNTTHDMTKKQLYAYLSKNRRFFFR</sequence>